<name>A0A941HV00_9CAUL</name>
<proteinExistence type="predicted"/>
<organism evidence="2 3">
    <name type="scientific">Phenylobacterium glaciei</name>
    <dbReference type="NCBI Taxonomy" id="2803784"/>
    <lineage>
        <taxon>Bacteria</taxon>
        <taxon>Pseudomonadati</taxon>
        <taxon>Pseudomonadota</taxon>
        <taxon>Alphaproteobacteria</taxon>
        <taxon>Caulobacterales</taxon>
        <taxon>Caulobacteraceae</taxon>
        <taxon>Phenylobacterium</taxon>
    </lineage>
</organism>
<dbReference type="EMBL" id="JAGSGD010000001">
    <property type="protein sequence ID" value="MBR7618616.1"/>
    <property type="molecule type" value="Genomic_DNA"/>
</dbReference>
<sequence>MALEIPSPTAPQLTASPAAVSAALTTTQVRVTSGFRGARIVLYGAVFDPTTKPSDVVVIVRGPEQPIRIARKTKVAGVWINSRPVVFRGAPGFYMTASTRPLDDIAGFGTLRRLGAGIDHLAINAPFEQHIETRYGVRDVVVSRLGGDYLDWRRAVVRLKENAGLYDADDKGVVFVDKDLFKAEIDLPTDAPIGQYQAQIILFQDGQPVSRKVRSLTVEKAGIERTLYLFAHRSPWLYGLVSMALALGAGWAASVAFRRN</sequence>
<evidence type="ECO:0000313" key="2">
    <source>
        <dbReference type="EMBL" id="MBR7618616.1"/>
    </source>
</evidence>
<accession>A0A941HV00</accession>
<dbReference type="RefSeq" id="WP_215338491.1">
    <property type="nucleotide sequence ID" value="NZ_JAGSGD010000001.1"/>
</dbReference>
<keyword evidence="3" id="KW-1185">Reference proteome</keyword>
<comment type="caution">
    <text evidence="2">The sequence shown here is derived from an EMBL/GenBank/DDBJ whole genome shotgun (WGS) entry which is preliminary data.</text>
</comment>
<dbReference type="AlphaFoldDB" id="A0A941HV00"/>
<keyword evidence="1" id="KW-0812">Transmembrane</keyword>
<gene>
    <name evidence="2" type="ORF">JKL49_04380</name>
</gene>
<evidence type="ECO:0000313" key="3">
    <source>
        <dbReference type="Proteomes" id="UP000622580"/>
    </source>
</evidence>
<protein>
    <submittedName>
        <fullName evidence="2">TIGR02186 family protein</fullName>
    </submittedName>
</protein>
<keyword evidence="1" id="KW-1133">Transmembrane helix</keyword>
<feature type="transmembrane region" description="Helical" evidence="1">
    <location>
        <begin position="236"/>
        <end position="257"/>
    </location>
</feature>
<dbReference type="InterPro" id="IPR019088">
    <property type="entry name" value="CHP02186-rel_TM"/>
</dbReference>
<evidence type="ECO:0000256" key="1">
    <source>
        <dbReference type="SAM" id="Phobius"/>
    </source>
</evidence>
<dbReference type="Pfam" id="PF09608">
    <property type="entry name" value="Alph_Pro_TM"/>
    <property type="match status" value="1"/>
</dbReference>
<keyword evidence="1" id="KW-0472">Membrane</keyword>
<reference evidence="2" key="1">
    <citation type="submission" date="2021-04" db="EMBL/GenBank/DDBJ databases">
        <title>Draft genome assembly of strain Phenylobacterium sp. 20VBR1 using MiniION and Illumina platforms.</title>
        <authorList>
            <person name="Thomas F.A."/>
            <person name="Krishnan K.P."/>
            <person name="Sinha R.K."/>
        </authorList>
    </citation>
    <scope>NUCLEOTIDE SEQUENCE</scope>
    <source>
        <strain evidence="2">20VBR1</strain>
    </source>
</reference>
<dbReference type="Proteomes" id="UP000622580">
    <property type="component" value="Unassembled WGS sequence"/>
</dbReference>